<evidence type="ECO:0000256" key="1">
    <source>
        <dbReference type="SAM" id="MobiDB-lite"/>
    </source>
</evidence>
<dbReference type="EMBL" id="UZAM01009485">
    <property type="protein sequence ID" value="VDP09207.1"/>
    <property type="molecule type" value="Genomic_DNA"/>
</dbReference>
<feature type="region of interest" description="Disordered" evidence="1">
    <location>
        <begin position="61"/>
        <end position="82"/>
    </location>
</feature>
<dbReference type="WBParaSite" id="SBAD_0000633501-mRNA-1">
    <property type="protein sequence ID" value="SBAD_0000633501-mRNA-1"/>
    <property type="gene ID" value="SBAD_0000633501"/>
</dbReference>
<gene>
    <name evidence="2" type="ORF">SBAD_LOCUS6097</name>
</gene>
<reference evidence="4" key="1">
    <citation type="submission" date="2016-06" db="UniProtKB">
        <authorList>
            <consortium name="WormBaseParasite"/>
        </authorList>
    </citation>
    <scope>IDENTIFICATION</scope>
</reference>
<accession>A0A183IR50</accession>
<evidence type="ECO:0000313" key="4">
    <source>
        <dbReference type="WBParaSite" id="SBAD_0000633501-mRNA-1"/>
    </source>
</evidence>
<feature type="region of interest" description="Disordered" evidence="1">
    <location>
        <begin position="115"/>
        <end position="141"/>
    </location>
</feature>
<feature type="compositionally biased region" description="Pro residues" evidence="1">
    <location>
        <begin position="119"/>
        <end position="133"/>
    </location>
</feature>
<sequence length="158" mass="16834">MLCMGGQICGFQILHPCQCENDAETNNLEIVVVVVVVVTDRADTGTEQVVKLAPLNSVIGPPGSGHNNASGAEQCVRPSDPRPMTRSLTPLVVCSLGLGLSLVLFAPSLCADDGTQPPHLMPPDQTEPPPPTNPNARGWNNDIDWVPFDKGLEMIKTE</sequence>
<evidence type="ECO:0000313" key="3">
    <source>
        <dbReference type="Proteomes" id="UP000270296"/>
    </source>
</evidence>
<protein>
    <submittedName>
        <fullName evidence="4">Secreted protein</fullName>
    </submittedName>
</protein>
<name>A0A183IR50_9BILA</name>
<proteinExistence type="predicted"/>
<keyword evidence="3" id="KW-1185">Reference proteome</keyword>
<organism evidence="4">
    <name type="scientific">Soboliphyme baturini</name>
    <dbReference type="NCBI Taxonomy" id="241478"/>
    <lineage>
        <taxon>Eukaryota</taxon>
        <taxon>Metazoa</taxon>
        <taxon>Ecdysozoa</taxon>
        <taxon>Nematoda</taxon>
        <taxon>Enoplea</taxon>
        <taxon>Dorylaimia</taxon>
        <taxon>Dioctophymatida</taxon>
        <taxon>Dioctophymatoidea</taxon>
        <taxon>Soboliphymatidae</taxon>
        <taxon>Soboliphyme</taxon>
    </lineage>
</organism>
<dbReference type="Proteomes" id="UP000270296">
    <property type="component" value="Unassembled WGS sequence"/>
</dbReference>
<dbReference type="AlphaFoldDB" id="A0A183IR50"/>
<reference evidence="2 3" key="2">
    <citation type="submission" date="2018-11" db="EMBL/GenBank/DDBJ databases">
        <authorList>
            <consortium name="Pathogen Informatics"/>
        </authorList>
    </citation>
    <scope>NUCLEOTIDE SEQUENCE [LARGE SCALE GENOMIC DNA]</scope>
</reference>
<evidence type="ECO:0000313" key="2">
    <source>
        <dbReference type="EMBL" id="VDP09207.1"/>
    </source>
</evidence>